<keyword evidence="4" id="KW-1185">Reference proteome</keyword>
<reference evidence="3 4" key="1">
    <citation type="journal article" date="2024" name="Commun. Biol.">
        <title>Comparative genomic analysis of thermophilic fungi reveals convergent evolutionary adaptations and gene losses.</title>
        <authorList>
            <person name="Steindorff A.S."/>
            <person name="Aguilar-Pontes M.V."/>
            <person name="Robinson A.J."/>
            <person name="Andreopoulos B."/>
            <person name="LaButti K."/>
            <person name="Kuo A."/>
            <person name="Mondo S."/>
            <person name="Riley R."/>
            <person name="Otillar R."/>
            <person name="Haridas S."/>
            <person name="Lipzen A."/>
            <person name="Grimwood J."/>
            <person name="Schmutz J."/>
            <person name="Clum A."/>
            <person name="Reid I.D."/>
            <person name="Moisan M.C."/>
            <person name="Butler G."/>
            <person name="Nguyen T.T.M."/>
            <person name="Dewar K."/>
            <person name="Conant G."/>
            <person name="Drula E."/>
            <person name="Henrissat B."/>
            <person name="Hansel C."/>
            <person name="Singer S."/>
            <person name="Hutchinson M.I."/>
            <person name="de Vries R.P."/>
            <person name="Natvig D.O."/>
            <person name="Powell A.J."/>
            <person name="Tsang A."/>
            <person name="Grigoriev I.V."/>
        </authorList>
    </citation>
    <scope>NUCLEOTIDE SEQUENCE [LARGE SCALE GENOMIC DNA]</scope>
    <source>
        <strain evidence="3 4">CBS 494.80</strain>
    </source>
</reference>
<name>A0ABR4C7N8_9HELO</name>
<dbReference type="Proteomes" id="UP001595075">
    <property type="component" value="Unassembled WGS sequence"/>
</dbReference>
<keyword evidence="2" id="KW-0812">Transmembrane</keyword>
<keyword evidence="2" id="KW-0472">Membrane</keyword>
<gene>
    <name evidence="3" type="ORF">VTL71DRAFT_3410</name>
</gene>
<organism evidence="3 4">
    <name type="scientific">Oculimacula yallundae</name>
    <dbReference type="NCBI Taxonomy" id="86028"/>
    <lineage>
        <taxon>Eukaryota</taxon>
        <taxon>Fungi</taxon>
        <taxon>Dikarya</taxon>
        <taxon>Ascomycota</taxon>
        <taxon>Pezizomycotina</taxon>
        <taxon>Leotiomycetes</taxon>
        <taxon>Helotiales</taxon>
        <taxon>Ploettnerulaceae</taxon>
        <taxon>Oculimacula</taxon>
    </lineage>
</organism>
<feature type="transmembrane region" description="Helical" evidence="2">
    <location>
        <begin position="70"/>
        <end position="90"/>
    </location>
</feature>
<evidence type="ECO:0000313" key="4">
    <source>
        <dbReference type="Proteomes" id="UP001595075"/>
    </source>
</evidence>
<keyword evidence="2" id="KW-1133">Transmembrane helix</keyword>
<feature type="region of interest" description="Disordered" evidence="1">
    <location>
        <begin position="201"/>
        <end position="268"/>
    </location>
</feature>
<accession>A0ABR4C7N8</accession>
<feature type="compositionally biased region" description="Basic and acidic residues" evidence="1">
    <location>
        <begin position="236"/>
        <end position="246"/>
    </location>
</feature>
<proteinExistence type="predicted"/>
<feature type="transmembrane region" description="Helical" evidence="2">
    <location>
        <begin position="97"/>
        <end position="120"/>
    </location>
</feature>
<feature type="transmembrane region" description="Helical" evidence="2">
    <location>
        <begin position="132"/>
        <end position="156"/>
    </location>
</feature>
<comment type="caution">
    <text evidence="3">The sequence shown here is derived from an EMBL/GenBank/DDBJ whole genome shotgun (WGS) entry which is preliminary data.</text>
</comment>
<sequence>MIPESHSHAPWRKSVLIPCWTVQLGLELIMIGLLSVAVGVLVHYDNQDYDYYSGEDEKTIEKAGKVIGPVWIALIAACLILTITEIVLLARKKLKPLTFLITNILKSAFWGALFIIDIISAVNSSSSRTASAVALLIEAALLLSFWLPLIYASIIYHRFRKGRQYKPVNNPNTYGGAAGAQTQGTQFTQYSTAPIPAYPIPEPYKGYGQQSTNDLEAQQNQQQRQDAGGRRLSYNHQRDPRFEQYRRTSSGGDLGMAGGASPPVPSVLVQHHDGHAFEMESGARRELR</sequence>
<evidence type="ECO:0000256" key="1">
    <source>
        <dbReference type="SAM" id="MobiDB-lite"/>
    </source>
</evidence>
<evidence type="ECO:0000256" key="2">
    <source>
        <dbReference type="SAM" id="Phobius"/>
    </source>
</evidence>
<feature type="transmembrane region" description="Helical" evidence="2">
    <location>
        <begin position="20"/>
        <end position="44"/>
    </location>
</feature>
<feature type="compositionally biased region" description="Low complexity" evidence="1">
    <location>
        <begin position="213"/>
        <end position="232"/>
    </location>
</feature>
<protein>
    <submittedName>
        <fullName evidence="3">Uncharacterized protein</fullName>
    </submittedName>
</protein>
<evidence type="ECO:0000313" key="3">
    <source>
        <dbReference type="EMBL" id="KAL2065740.1"/>
    </source>
</evidence>
<dbReference type="EMBL" id="JAZHXI010000012">
    <property type="protein sequence ID" value="KAL2065740.1"/>
    <property type="molecule type" value="Genomic_DNA"/>
</dbReference>